<sequence length="178" mass="19411">MRGGDIDIQNNIREGKKVPIISPNYRSVTTDYKMTPDLNPCHLTTIVTTNSRIELTANQNNINTSDITSISINTKTNNPQADLVGEMPHSLVGLMIHTCPSAPGKNHNHTFAIMVTSVPEKTLQSYTSHNTSWNQTLNQQQARCFGANFTTHSASIPSRIEIAVLGRLAGLVRCAGPS</sequence>
<name>A0ABS8V8D5_DATST</name>
<accession>A0ABS8V8D5</accession>
<proteinExistence type="predicted"/>
<reference evidence="1 2" key="1">
    <citation type="journal article" date="2021" name="BMC Genomics">
        <title>Datura genome reveals duplications of psychoactive alkaloid biosynthetic genes and high mutation rate following tissue culture.</title>
        <authorList>
            <person name="Rajewski A."/>
            <person name="Carter-House D."/>
            <person name="Stajich J."/>
            <person name="Litt A."/>
        </authorList>
    </citation>
    <scope>NUCLEOTIDE SEQUENCE [LARGE SCALE GENOMIC DNA]</scope>
    <source>
        <strain evidence="1">AR-01</strain>
    </source>
</reference>
<evidence type="ECO:0000313" key="1">
    <source>
        <dbReference type="EMBL" id="MCD9643438.1"/>
    </source>
</evidence>
<comment type="caution">
    <text evidence="1">The sequence shown here is derived from an EMBL/GenBank/DDBJ whole genome shotgun (WGS) entry which is preliminary data.</text>
</comment>
<dbReference type="EMBL" id="JACEIK010003887">
    <property type="protein sequence ID" value="MCD9643438.1"/>
    <property type="molecule type" value="Genomic_DNA"/>
</dbReference>
<protein>
    <submittedName>
        <fullName evidence="1">Uncharacterized protein</fullName>
    </submittedName>
</protein>
<evidence type="ECO:0000313" key="2">
    <source>
        <dbReference type="Proteomes" id="UP000823775"/>
    </source>
</evidence>
<dbReference type="Proteomes" id="UP000823775">
    <property type="component" value="Unassembled WGS sequence"/>
</dbReference>
<gene>
    <name evidence="1" type="ORF">HAX54_030905</name>
</gene>
<keyword evidence="2" id="KW-1185">Reference proteome</keyword>
<organism evidence="1 2">
    <name type="scientific">Datura stramonium</name>
    <name type="common">Jimsonweed</name>
    <name type="synonym">Common thornapple</name>
    <dbReference type="NCBI Taxonomy" id="4076"/>
    <lineage>
        <taxon>Eukaryota</taxon>
        <taxon>Viridiplantae</taxon>
        <taxon>Streptophyta</taxon>
        <taxon>Embryophyta</taxon>
        <taxon>Tracheophyta</taxon>
        <taxon>Spermatophyta</taxon>
        <taxon>Magnoliopsida</taxon>
        <taxon>eudicotyledons</taxon>
        <taxon>Gunneridae</taxon>
        <taxon>Pentapetalae</taxon>
        <taxon>asterids</taxon>
        <taxon>lamiids</taxon>
        <taxon>Solanales</taxon>
        <taxon>Solanaceae</taxon>
        <taxon>Solanoideae</taxon>
        <taxon>Datureae</taxon>
        <taxon>Datura</taxon>
    </lineage>
</organism>